<dbReference type="eggNOG" id="ENOG502T13A">
    <property type="taxonomic scope" value="Eukaryota"/>
</dbReference>
<reference evidence="3 4" key="2">
    <citation type="journal article" date="2013" name="PLoS Genet.">
        <title>Comparative genome structure, secondary metabolite, and effector coding capacity across Cochliobolus pathogens.</title>
        <authorList>
            <person name="Condon B.J."/>
            <person name="Leng Y."/>
            <person name="Wu D."/>
            <person name="Bushley K.E."/>
            <person name="Ohm R.A."/>
            <person name="Otillar R."/>
            <person name="Martin J."/>
            <person name="Schackwitz W."/>
            <person name="Grimwood J."/>
            <person name="MohdZainudin N."/>
            <person name="Xue C."/>
            <person name="Wang R."/>
            <person name="Manning V.A."/>
            <person name="Dhillon B."/>
            <person name="Tu Z.J."/>
            <person name="Steffenson B.J."/>
            <person name="Salamov A."/>
            <person name="Sun H."/>
            <person name="Lowry S."/>
            <person name="LaButti K."/>
            <person name="Han J."/>
            <person name="Copeland A."/>
            <person name="Lindquist E."/>
            <person name="Barry K."/>
            <person name="Schmutz J."/>
            <person name="Baker S.E."/>
            <person name="Ciuffetti L.M."/>
            <person name="Grigoriev I.V."/>
            <person name="Zhong S."/>
            <person name="Turgeon B.G."/>
        </authorList>
    </citation>
    <scope>NUCLEOTIDE SEQUENCE [LARGE SCALE GENOMIC DNA]</scope>
    <source>
        <strain evidence="4">28A</strain>
    </source>
</reference>
<gene>
    <name evidence="3" type="ORF">SETTUDRAFT_20824</name>
</gene>
<dbReference type="AlphaFoldDB" id="R0KAN6"/>
<organism evidence="3 4">
    <name type="scientific">Exserohilum turcicum (strain 28A)</name>
    <name type="common">Northern leaf blight fungus</name>
    <name type="synonym">Setosphaeria turcica</name>
    <dbReference type="NCBI Taxonomy" id="671987"/>
    <lineage>
        <taxon>Eukaryota</taxon>
        <taxon>Fungi</taxon>
        <taxon>Dikarya</taxon>
        <taxon>Ascomycota</taxon>
        <taxon>Pezizomycotina</taxon>
        <taxon>Dothideomycetes</taxon>
        <taxon>Pleosporomycetidae</taxon>
        <taxon>Pleosporales</taxon>
        <taxon>Pleosporineae</taxon>
        <taxon>Pleosporaceae</taxon>
        <taxon>Exserohilum</taxon>
    </lineage>
</organism>
<name>R0KAN6_EXST2</name>
<keyword evidence="2" id="KW-0812">Transmembrane</keyword>
<evidence type="ECO:0000256" key="1">
    <source>
        <dbReference type="SAM" id="MobiDB-lite"/>
    </source>
</evidence>
<accession>R0KAN6</accession>
<evidence type="ECO:0000313" key="3">
    <source>
        <dbReference type="EMBL" id="EOA85312.1"/>
    </source>
</evidence>
<reference evidence="3 4" key="1">
    <citation type="journal article" date="2012" name="PLoS Pathog.">
        <title>Diverse lifestyles and strategies of plant pathogenesis encoded in the genomes of eighteen Dothideomycetes fungi.</title>
        <authorList>
            <person name="Ohm R.A."/>
            <person name="Feau N."/>
            <person name="Henrissat B."/>
            <person name="Schoch C.L."/>
            <person name="Horwitz B.A."/>
            <person name="Barry K.W."/>
            <person name="Condon B.J."/>
            <person name="Copeland A.C."/>
            <person name="Dhillon B."/>
            <person name="Glaser F."/>
            <person name="Hesse C.N."/>
            <person name="Kosti I."/>
            <person name="LaButti K."/>
            <person name="Lindquist E.A."/>
            <person name="Lucas S."/>
            <person name="Salamov A.A."/>
            <person name="Bradshaw R.E."/>
            <person name="Ciuffetti L."/>
            <person name="Hamelin R.C."/>
            <person name="Kema G.H.J."/>
            <person name="Lawrence C."/>
            <person name="Scott J.A."/>
            <person name="Spatafora J.W."/>
            <person name="Turgeon B.G."/>
            <person name="de Wit P.J.G.M."/>
            <person name="Zhong S."/>
            <person name="Goodwin S.B."/>
            <person name="Grigoriev I.V."/>
        </authorList>
    </citation>
    <scope>NUCLEOTIDE SEQUENCE [LARGE SCALE GENOMIC DNA]</scope>
    <source>
        <strain evidence="4">28A</strain>
    </source>
</reference>
<feature type="transmembrane region" description="Helical" evidence="2">
    <location>
        <begin position="72"/>
        <end position="97"/>
    </location>
</feature>
<dbReference type="STRING" id="671987.R0KAN6"/>
<evidence type="ECO:0008006" key="5">
    <source>
        <dbReference type="Google" id="ProtNLM"/>
    </source>
</evidence>
<dbReference type="OrthoDB" id="5358884at2759"/>
<feature type="region of interest" description="Disordered" evidence="1">
    <location>
        <begin position="135"/>
        <end position="155"/>
    </location>
</feature>
<evidence type="ECO:0000313" key="4">
    <source>
        <dbReference type="Proteomes" id="UP000016935"/>
    </source>
</evidence>
<evidence type="ECO:0000256" key="2">
    <source>
        <dbReference type="SAM" id="Phobius"/>
    </source>
</evidence>
<protein>
    <recommendedName>
        <fullName evidence="5">Apple domain-containing protein</fullName>
    </recommendedName>
</protein>
<keyword evidence="4" id="KW-1185">Reference proteome</keyword>
<dbReference type="HOGENOM" id="CLU_1082450_0_0_1"/>
<feature type="compositionally biased region" description="Low complexity" evidence="1">
    <location>
        <begin position="135"/>
        <end position="153"/>
    </location>
</feature>
<keyword evidence="2" id="KW-0472">Membrane</keyword>
<keyword evidence="2" id="KW-1133">Transmembrane helix</keyword>
<dbReference type="GeneID" id="19402365"/>
<dbReference type="RefSeq" id="XP_008026938.1">
    <property type="nucleotide sequence ID" value="XM_008028747.1"/>
</dbReference>
<dbReference type="Proteomes" id="UP000016935">
    <property type="component" value="Unassembled WGS sequence"/>
</dbReference>
<proteinExistence type="predicted"/>
<sequence>MADAPQVVFAQSHLEVDRTQEQPHSVCAYYQTPEPSPIHSPEPTKAAAAQDQITDTAALQVSRVLGLRRKHFWTLFSVAIVLVVGTIGGSVGGVLAVQNASAQDKAVISSTATDISSSNIFPVNTSKDVTVAASSTVTDSPTSSSTSPAATPTIDNSCPQTLRSYNSKLYDCIARRNANEVGDIIAMLAYTMQQCVDACSNMNIIAGSVKCRAVAMTNGLDYEYQNNIAANCWLKSASQPSQQWDNATLAVLIADGA</sequence>
<dbReference type="EMBL" id="KB908703">
    <property type="protein sequence ID" value="EOA85312.1"/>
    <property type="molecule type" value="Genomic_DNA"/>
</dbReference>